<evidence type="ECO:0000313" key="5">
    <source>
        <dbReference type="Proteomes" id="UP000034681"/>
    </source>
</evidence>
<dbReference type="STRING" id="317619.GCA_000332315_02251"/>
<dbReference type="Pfam" id="PF02638">
    <property type="entry name" value="GHL10"/>
    <property type="match status" value="1"/>
</dbReference>
<name>A0A0M2PYD0_PROHO</name>
<keyword evidence="5" id="KW-1185">Reference proteome</keyword>
<dbReference type="eggNOG" id="COG1649">
    <property type="taxonomic scope" value="Bacteria"/>
</dbReference>
<feature type="domain" description="Glycosyl hydrolase-like 10" evidence="3">
    <location>
        <begin position="463"/>
        <end position="749"/>
    </location>
</feature>
<dbReference type="SUPFAM" id="SSF51445">
    <property type="entry name" value="(Trans)glycosidases"/>
    <property type="match status" value="1"/>
</dbReference>
<feature type="region of interest" description="Disordered" evidence="2">
    <location>
        <begin position="240"/>
        <end position="330"/>
    </location>
</feature>
<dbReference type="InterPro" id="IPR052177">
    <property type="entry name" value="Divisome_Glycosyl_Hydrolase"/>
</dbReference>
<dbReference type="InterPro" id="IPR003790">
    <property type="entry name" value="GHL10"/>
</dbReference>
<dbReference type="Proteomes" id="UP000034681">
    <property type="component" value="Unassembled WGS sequence"/>
</dbReference>
<evidence type="ECO:0000259" key="3">
    <source>
        <dbReference type="Pfam" id="PF02638"/>
    </source>
</evidence>
<keyword evidence="1" id="KW-0732">Signal</keyword>
<dbReference type="PANTHER" id="PTHR43405:SF1">
    <property type="entry name" value="GLYCOSYL HYDROLASE DIGH"/>
    <property type="match status" value="1"/>
</dbReference>
<evidence type="ECO:0000256" key="1">
    <source>
        <dbReference type="ARBA" id="ARBA00022729"/>
    </source>
</evidence>
<gene>
    <name evidence="4" type="ORF">PROH_15430</name>
</gene>
<dbReference type="EMBL" id="AJTX02000006">
    <property type="protein sequence ID" value="KKI99381.1"/>
    <property type="molecule type" value="Genomic_DNA"/>
</dbReference>
<accession>A0A0M2PYD0</accession>
<dbReference type="Gene3D" id="3.20.20.80">
    <property type="entry name" value="Glycosidases"/>
    <property type="match status" value="1"/>
</dbReference>
<feature type="compositionally biased region" description="Pro residues" evidence="2">
    <location>
        <begin position="286"/>
        <end position="305"/>
    </location>
</feature>
<reference evidence="4" key="1">
    <citation type="submission" date="2012-04" db="EMBL/GenBank/DDBJ databases">
        <authorList>
            <person name="Borisov I.G."/>
            <person name="Ivanikova N.V."/>
            <person name="Pinevich A.V."/>
        </authorList>
    </citation>
    <scope>NUCLEOTIDE SEQUENCE</scope>
    <source>
        <strain evidence="4">CALU 1027</strain>
    </source>
</reference>
<evidence type="ECO:0000313" key="4">
    <source>
        <dbReference type="EMBL" id="KKI99381.1"/>
    </source>
</evidence>
<comment type="caution">
    <text evidence="4">The sequence shown here is derived from an EMBL/GenBank/DDBJ whole genome shotgun (WGS) entry which is preliminary data.</text>
</comment>
<dbReference type="PANTHER" id="PTHR43405">
    <property type="entry name" value="GLYCOSYL HYDROLASE DIGH"/>
    <property type="match status" value="1"/>
</dbReference>
<organism evidence="4 5">
    <name type="scientific">Prochlorothrix hollandica PCC 9006 = CALU 1027</name>
    <dbReference type="NCBI Taxonomy" id="317619"/>
    <lineage>
        <taxon>Bacteria</taxon>
        <taxon>Bacillati</taxon>
        <taxon>Cyanobacteriota</taxon>
        <taxon>Cyanophyceae</taxon>
        <taxon>Prochlorotrichales</taxon>
        <taxon>Prochlorotrichaceae</taxon>
        <taxon>Prochlorothrix</taxon>
    </lineage>
</organism>
<dbReference type="Gene3D" id="3.40.50.880">
    <property type="match status" value="1"/>
</dbReference>
<dbReference type="AlphaFoldDB" id="A0A0M2PYD0"/>
<protein>
    <recommendedName>
        <fullName evidence="3">Glycosyl hydrolase-like 10 domain-containing protein</fullName>
    </recommendedName>
</protein>
<sequence>MARVEGGVVSPVIADGASSPPGVVQTLALGDGDRVLGVVHDHATTPDLSALRDRLGVTGIPYQTLALQSLDNLEDLSDYTILFLTNLETLSLRQVVVLEQWYNRGGRLIVSGPLGTRSSGDVQQMLRNLMGAYWDEGFPAGTNPSPRVLTSWAPRLGASDLQAGVVVPIRLDSAPVAVWQGERTQGAAVVANGRSVFLGWNWGETGATAAEFDRRWLQASLQYFGTFSLARSGLGTSTTAGAGFTTAQRLPNPDPLPPLRPGAGDRPSRSDPPAQSSPPRSVTPGPATPGPATPRSTTPPAPNPSRPGADITVEPDPETDPSQQVAQPGLDVGLTGEPIVFLEAVAMRQELNNLLGRFQNGHLALRLAQAQGSAGACLPGGGGCPSPGSAPLASTALKAMDVAQVAVAFNPSVNRLLTTVQATLRSFPQDVAARNYDEARRQWLAARRQLWDSYPQSQPLQPEVRAVWLDRGTLVEAGSPQGLTQIFDQLQASGINVVFLETINAGYTIYPSRVAAEQNPLIRGWDPLEVGVKLAHERGMELHAWMWTFAVGNMAHNRLLGLPPTDMGPVLRHHPDWVNIDNYGRRIQPNSGKMFLDPANPAARNYLLSLIDEISDRYDVDGVQLDYIRYPFQDMAGGFTFGYGSAARQQFKAQTGVDPVTLQSRSPLWGQWLEFRKTQITEFVASAADLLRRQHPDVALSVAVFPFPTHERNAKIQQDWETWAKAGDVDMVVLMSYALDTNRFQDLTQPWLQDPELQSTLIIPGIHLPHLGEVETLDQVQFLRDNASAGYALFAMDHLEETLRSQFHPTVTSAMDQTLPHRDPFGAAALRFGALTQEWDFLYGQGELSVRPTSLDTWQGQRQALARTLDALAQDPSAARLQAARTALTSFEANLNDWLYLHALEHPYPMQTWEHRLATVQVLLNYGERVVLQQQRDLKRDLLADRP</sequence>
<feature type="compositionally biased region" description="Low complexity" evidence="2">
    <location>
        <begin position="240"/>
        <end position="251"/>
    </location>
</feature>
<proteinExistence type="predicted"/>
<dbReference type="InterPro" id="IPR029062">
    <property type="entry name" value="Class_I_gatase-like"/>
</dbReference>
<dbReference type="InterPro" id="IPR017853">
    <property type="entry name" value="GH"/>
</dbReference>
<evidence type="ECO:0000256" key="2">
    <source>
        <dbReference type="SAM" id="MobiDB-lite"/>
    </source>
</evidence>